<organism evidence="3">
    <name type="scientific">invertebrate metagenome</name>
    <dbReference type="NCBI Taxonomy" id="1711999"/>
    <lineage>
        <taxon>unclassified sequences</taxon>
        <taxon>metagenomes</taxon>
        <taxon>organismal metagenomes</taxon>
    </lineage>
</organism>
<evidence type="ECO:0000313" key="3">
    <source>
        <dbReference type="EMBL" id="PJE78192.1"/>
    </source>
</evidence>
<accession>A0A2H9T4Q2</accession>
<dbReference type="CDD" id="cd03809">
    <property type="entry name" value="GT4_MtfB-like"/>
    <property type="match status" value="1"/>
</dbReference>
<reference evidence="3" key="1">
    <citation type="journal article" date="2017" name="Appl. Environ. Microbiol.">
        <title>Molecular characterization of an Endozoicomonas-like organism causing infection in king scallop Pecten maximus L.</title>
        <authorList>
            <person name="Cano I."/>
            <person name="van Aerle R."/>
            <person name="Ross S."/>
            <person name="Verner-Jeffreys D.W."/>
            <person name="Paley R.K."/>
            <person name="Rimmer G."/>
            <person name="Ryder D."/>
            <person name="Hooper P."/>
            <person name="Stone D."/>
            <person name="Feist S.W."/>
        </authorList>
    </citation>
    <scope>NUCLEOTIDE SEQUENCE</scope>
</reference>
<dbReference type="Gene3D" id="3.40.50.2000">
    <property type="entry name" value="Glycogen Phosphorylase B"/>
    <property type="match status" value="2"/>
</dbReference>
<dbReference type="EMBL" id="NSIT01000238">
    <property type="protein sequence ID" value="PJE78192.1"/>
    <property type="molecule type" value="Genomic_DNA"/>
</dbReference>
<dbReference type="GO" id="GO:0102710">
    <property type="term" value="F:D-inositol-3-phosphate glycosyltransferase activity"/>
    <property type="evidence" value="ECO:0007669"/>
    <property type="project" value="UniProtKB-EC"/>
</dbReference>
<feature type="domain" description="Glycosyl transferase family 1" evidence="2">
    <location>
        <begin position="58"/>
        <end position="213"/>
    </location>
</feature>
<proteinExistence type="predicted"/>
<sequence>MPWYSRLGRKIFQPFSVKNANKIVAVSHATESEIKHYYEKEPNLVINPQVDKRYAICDKQEILRILDKYELKSYLLVLGTLEPRKNLVALLQAYLSVIGQGYNLPMLVLAGGKGWLEGELPELVAKGEQLGVVKKLGFVVADDMQALYAGAEVFILPSLYEGFGMPVLEAQLCGCPVLISDIPSLNEASGGIACKFEPTIKGIAGTLIKLSKNQLPLVCRLPCTSQNDSVQAARKMLSLIDDLDRVAK</sequence>
<comment type="caution">
    <text evidence="3">The sequence shown here is derived from an EMBL/GenBank/DDBJ whole genome shotgun (WGS) entry which is preliminary data.</text>
</comment>
<dbReference type="EC" id="2.4.1.250" evidence="3"/>
<dbReference type="PANTHER" id="PTHR46401">
    <property type="entry name" value="GLYCOSYLTRANSFERASE WBBK-RELATED"/>
    <property type="match status" value="1"/>
</dbReference>
<dbReference type="InterPro" id="IPR001296">
    <property type="entry name" value="Glyco_trans_1"/>
</dbReference>
<keyword evidence="3" id="KW-0328">Glycosyltransferase</keyword>
<dbReference type="Pfam" id="PF00534">
    <property type="entry name" value="Glycos_transf_1"/>
    <property type="match status" value="1"/>
</dbReference>
<protein>
    <submittedName>
        <fullName evidence="3">D-inositol 3-phosphate glycosyltransferase</fullName>
        <ecNumber evidence="3">2.4.1.250</ecNumber>
    </submittedName>
</protein>
<dbReference type="SUPFAM" id="SSF53756">
    <property type="entry name" value="UDP-Glycosyltransferase/glycogen phosphorylase"/>
    <property type="match status" value="1"/>
</dbReference>
<evidence type="ECO:0000259" key="2">
    <source>
        <dbReference type="Pfam" id="PF00534"/>
    </source>
</evidence>
<evidence type="ECO:0000256" key="1">
    <source>
        <dbReference type="ARBA" id="ARBA00022679"/>
    </source>
</evidence>
<dbReference type="GO" id="GO:0009103">
    <property type="term" value="P:lipopolysaccharide biosynthetic process"/>
    <property type="evidence" value="ECO:0007669"/>
    <property type="project" value="TreeGrafter"/>
</dbReference>
<dbReference type="AlphaFoldDB" id="A0A2H9T4Q2"/>
<keyword evidence="1 3" id="KW-0808">Transferase</keyword>
<gene>
    <name evidence="3" type="primary">mshA_2</name>
    <name evidence="3" type="ORF">CI610_02879</name>
</gene>
<name>A0A2H9T4Q2_9ZZZZ</name>
<dbReference type="PANTHER" id="PTHR46401:SF2">
    <property type="entry name" value="GLYCOSYLTRANSFERASE WBBK-RELATED"/>
    <property type="match status" value="1"/>
</dbReference>